<evidence type="ECO:0000259" key="9">
    <source>
        <dbReference type="Pfam" id="PF02771"/>
    </source>
</evidence>
<dbReference type="SUPFAM" id="SSF56645">
    <property type="entry name" value="Acyl-CoA dehydrogenase NM domain-like"/>
    <property type="match status" value="2"/>
</dbReference>
<evidence type="ECO:0000256" key="5">
    <source>
        <dbReference type="ARBA" id="ARBA00023002"/>
    </source>
</evidence>
<dbReference type="InterPro" id="IPR006091">
    <property type="entry name" value="Acyl-CoA_Oxase/DH_mid-dom"/>
</dbReference>
<dbReference type="Pfam" id="PF02771">
    <property type="entry name" value="Acyl-CoA_dh_N"/>
    <property type="match status" value="2"/>
</dbReference>
<protein>
    <submittedName>
        <fullName evidence="10">Acyl-CoA dehydrogenase</fullName>
    </submittedName>
</protein>
<evidence type="ECO:0000256" key="1">
    <source>
        <dbReference type="ARBA" id="ARBA00001974"/>
    </source>
</evidence>
<evidence type="ECO:0000313" key="10">
    <source>
        <dbReference type="EMBL" id="QGK70386.1"/>
    </source>
</evidence>
<reference evidence="11" key="1">
    <citation type="submission" date="2019-11" db="EMBL/GenBank/DDBJ databases">
        <title>The complete genome sequence of Saccharopolyspora sp. E2A.</title>
        <authorList>
            <person name="Zhang G."/>
        </authorList>
    </citation>
    <scope>NUCLEOTIDE SEQUENCE [LARGE SCALE GENOMIC DNA]</scope>
    <source>
        <strain evidence="11">E2A</strain>
    </source>
</reference>
<feature type="domain" description="Acyl-CoA dehydrogenase/oxidase N-terminal" evidence="9">
    <location>
        <begin position="6"/>
        <end position="117"/>
    </location>
</feature>
<dbReference type="EMBL" id="CP045929">
    <property type="protein sequence ID" value="QGK70386.1"/>
    <property type="molecule type" value="Genomic_DNA"/>
</dbReference>
<dbReference type="Pfam" id="PF02770">
    <property type="entry name" value="Acyl-CoA_dh_M"/>
    <property type="match status" value="1"/>
</dbReference>
<dbReference type="Proteomes" id="UP000371041">
    <property type="component" value="Chromosome"/>
</dbReference>
<dbReference type="Pfam" id="PF00441">
    <property type="entry name" value="Acyl-CoA_dh_1"/>
    <property type="match status" value="2"/>
</dbReference>
<feature type="domain" description="Acyl-CoA dehydrogenase/oxidase C-terminal" evidence="7">
    <location>
        <begin position="584"/>
        <end position="729"/>
    </location>
</feature>
<keyword evidence="4" id="KW-0274">FAD</keyword>
<evidence type="ECO:0000256" key="4">
    <source>
        <dbReference type="ARBA" id="ARBA00022827"/>
    </source>
</evidence>
<proteinExistence type="inferred from homology"/>
<dbReference type="Gene3D" id="1.10.540.10">
    <property type="entry name" value="Acyl-CoA dehydrogenase/oxidase, N-terminal domain"/>
    <property type="match status" value="2"/>
</dbReference>
<dbReference type="InterPro" id="IPR036250">
    <property type="entry name" value="AcylCo_DH-like_C"/>
</dbReference>
<dbReference type="GO" id="GO:0050660">
    <property type="term" value="F:flavin adenine dinucleotide binding"/>
    <property type="evidence" value="ECO:0007669"/>
    <property type="project" value="InterPro"/>
</dbReference>
<feature type="region of interest" description="Disordered" evidence="6">
    <location>
        <begin position="23"/>
        <end position="43"/>
    </location>
</feature>
<feature type="domain" description="Acyl-CoA oxidase/dehydrogenase middle" evidence="8">
    <location>
        <begin position="478"/>
        <end position="560"/>
    </location>
</feature>
<dbReference type="InterPro" id="IPR037069">
    <property type="entry name" value="AcylCoA_DH/ox_N_sf"/>
</dbReference>
<evidence type="ECO:0000256" key="3">
    <source>
        <dbReference type="ARBA" id="ARBA00022630"/>
    </source>
</evidence>
<dbReference type="GO" id="GO:0005886">
    <property type="term" value="C:plasma membrane"/>
    <property type="evidence" value="ECO:0007669"/>
    <property type="project" value="TreeGrafter"/>
</dbReference>
<dbReference type="InterPro" id="IPR052161">
    <property type="entry name" value="Mycobact_Acyl-CoA_DH"/>
</dbReference>
<keyword evidence="3" id="KW-0285">Flavoprotein</keyword>
<evidence type="ECO:0000256" key="6">
    <source>
        <dbReference type="SAM" id="MobiDB-lite"/>
    </source>
</evidence>
<gene>
    <name evidence="10" type="ORF">GIY23_13415</name>
</gene>
<keyword evidence="11" id="KW-1185">Reference proteome</keyword>
<organism evidence="10 11">
    <name type="scientific">Allosaccharopolyspora coralli</name>
    <dbReference type="NCBI Taxonomy" id="2665642"/>
    <lineage>
        <taxon>Bacteria</taxon>
        <taxon>Bacillati</taxon>
        <taxon>Actinomycetota</taxon>
        <taxon>Actinomycetes</taxon>
        <taxon>Pseudonocardiales</taxon>
        <taxon>Pseudonocardiaceae</taxon>
        <taxon>Allosaccharopolyspora</taxon>
    </lineage>
</organism>
<feature type="domain" description="Acyl-CoA dehydrogenase/oxidase C-terminal" evidence="7">
    <location>
        <begin position="229"/>
        <end position="347"/>
    </location>
</feature>
<name>A0A5Q3QAJ8_9PSEU</name>
<comment type="cofactor">
    <cofactor evidence="1">
        <name>FAD</name>
        <dbReference type="ChEBI" id="CHEBI:57692"/>
    </cofactor>
</comment>
<sequence>MPIAITEEQLALQESIKAWSGSFDTTSVRDREPQAGSPGAPTRQWSGLAELGALGVALPEHVGGGGGTVADLAAALEQAAAALVPGPLLSTALAGVLLSSRSDQAVAHEILTGIVDGSFSVAVAGDVDGSADVSEGGGRDTGSDVVLSGEIDHVVSAGDTSHLLVPASGGSGESWFVLATDQPGVAVTAREPMDFSRTYGRVSLSAAEAVRVEGLGTSEVRDLAVTLASAEASGVAAWCLRTAVDHARTREQFGHVIGTFQAVKHLCAQMACRVEQVAAVSWDAARTVHDAPDERPLASAVAGALALDAAVEVAKDCVQVLGGIGFTWEHDAHLYLRRAMALRRTGGGGSRWRKRAAELASAGMRRSVRVPEELLEQAEPQRPEIRRLLRAVSEAPESEQRGRLAESGCVAPHWPAPYGRDASPALSLIIDEELERAGVRRPDLTIGGWAVPTLIAHGTDQQRERFVRPTLRGEVVWCQLFSEPEAGSDLASLRTKAVRVDGGWKLTGQKVWTSLARDAHWAICLARTDADAAKHQGITYFLVDMASPGVEIRPLREITGDAVFNEVFLHEVFVPDTDVVGAPGQGWKIARATLANERVALSGSSLGKGVERALELCRDGTAQVDAEVLDKLGGHVATSVSTALLGLRSTLRRLHGDESAGALSSVEKLVGVWHRQDVAEFALEMFGPDAAAVDGAASAAVHEFLVTRCLSIAGGTTQVLLSVVGERLLGLPRG</sequence>
<evidence type="ECO:0000313" key="11">
    <source>
        <dbReference type="Proteomes" id="UP000371041"/>
    </source>
</evidence>
<accession>A0A5Q3QAJ8</accession>
<dbReference type="InterPro" id="IPR009075">
    <property type="entry name" value="AcylCo_DH/oxidase_C"/>
</dbReference>
<dbReference type="KEGG" id="sace:GIY23_13415"/>
<dbReference type="PANTHER" id="PTHR43292:SF4">
    <property type="entry name" value="ACYL-COA DEHYDROGENASE FADE34"/>
    <property type="match status" value="1"/>
</dbReference>
<dbReference type="InterPro" id="IPR046373">
    <property type="entry name" value="Acyl-CoA_Oxase/DH_mid-dom_sf"/>
</dbReference>
<feature type="domain" description="Acyl-CoA dehydrogenase/oxidase N-terminal" evidence="9">
    <location>
        <begin position="395"/>
        <end position="474"/>
    </location>
</feature>
<keyword evidence="5" id="KW-0560">Oxidoreductase</keyword>
<evidence type="ECO:0000259" key="7">
    <source>
        <dbReference type="Pfam" id="PF00441"/>
    </source>
</evidence>
<dbReference type="FunFam" id="2.40.110.10:FF:000011">
    <property type="entry name" value="Acyl-CoA dehydrogenase FadE34"/>
    <property type="match status" value="1"/>
</dbReference>
<dbReference type="InterPro" id="IPR009100">
    <property type="entry name" value="AcylCoA_DH/oxidase_NM_dom_sf"/>
</dbReference>
<dbReference type="RefSeq" id="WP_154076970.1">
    <property type="nucleotide sequence ID" value="NZ_CP045929.1"/>
</dbReference>
<dbReference type="AlphaFoldDB" id="A0A5Q3QAJ8"/>
<dbReference type="SUPFAM" id="SSF47203">
    <property type="entry name" value="Acyl-CoA dehydrogenase C-terminal domain-like"/>
    <property type="match status" value="2"/>
</dbReference>
<evidence type="ECO:0000259" key="8">
    <source>
        <dbReference type="Pfam" id="PF02770"/>
    </source>
</evidence>
<comment type="similarity">
    <text evidence="2">Belongs to the acyl-CoA dehydrogenase family.</text>
</comment>
<dbReference type="GO" id="GO:0016627">
    <property type="term" value="F:oxidoreductase activity, acting on the CH-CH group of donors"/>
    <property type="evidence" value="ECO:0007669"/>
    <property type="project" value="InterPro"/>
</dbReference>
<evidence type="ECO:0000256" key="2">
    <source>
        <dbReference type="ARBA" id="ARBA00009347"/>
    </source>
</evidence>
<dbReference type="Gene3D" id="2.40.110.10">
    <property type="entry name" value="Butyryl-CoA Dehydrogenase, subunit A, domain 2"/>
    <property type="match status" value="2"/>
</dbReference>
<dbReference type="Gene3D" id="1.20.140.10">
    <property type="entry name" value="Butyryl-CoA Dehydrogenase, subunit A, domain 3"/>
    <property type="match status" value="2"/>
</dbReference>
<dbReference type="PANTHER" id="PTHR43292">
    <property type="entry name" value="ACYL-COA DEHYDROGENASE"/>
    <property type="match status" value="1"/>
</dbReference>
<dbReference type="InterPro" id="IPR013786">
    <property type="entry name" value="AcylCoA_DH/ox_N"/>
</dbReference>